<accession>A0A8J7DZW8</accession>
<evidence type="ECO:0000313" key="3">
    <source>
        <dbReference type="EMBL" id="MBE9117886.1"/>
    </source>
</evidence>
<dbReference type="Pfam" id="PF12849">
    <property type="entry name" value="PBP_like_2"/>
    <property type="match status" value="1"/>
</dbReference>
<name>A0A8J7DZW8_9CYAN</name>
<proteinExistence type="predicted"/>
<keyword evidence="4" id="KW-1185">Reference proteome</keyword>
<evidence type="ECO:0000259" key="2">
    <source>
        <dbReference type="Pfam" id="PF12849"/>
    </source>
</evidence>
<dbReference type="Proteomes" id="UP000654482">
    <property type="component" value="Unassembled WGS sequence"/>
</dbReference>
<dbReference type="RefSeq" id="WP_194030971.1">
    <property type="nucleotide sequence ID" value="NZ_JADEWZ010000032.1"/>
</dbReference>
<dbReference type="PANTHER" id="PTHR30570">
    <property type="entry name" value="PERIPLASMIC PHOSPHATE BINDING COMPONENT OF PHOSPHATE ABC TRANSPORTER"/>
    <property type="match status" value="1"/>
</dbReference>
<evidence type="ECO:0000256" key="1">
    <source>
        <dbReference type="ARBA" id="ARBA00022729"/>
    </source>
</evidence>
<dbReference type="PROSITE" id="PS51257">
    <property type="entry name" value="PROKAR_LIPOPROTEIN"/>
    <property type="match status" value="1"/>
</dbReference>
<dbReference type="Gene3D" id="3.40.190.10">
    <property type="entry name" value="Periplasmic binding protein-like II"/>
    <property type="match status" value="2"/>
</dbReference>
<protein>
    <submittedName>
        <fullName evidence="3">Substrate-binding domain-containing protein</fullName>
    </submittedName>
</protein>
<keyword evidence="1" id="KW-0732">Signal</keyword>
<gene>
    <name evidence="3" type="ORF">IQ249_18470</name>
</gene>
<feature type="domain" description="PBP" evidence="2">
    <location>
        <begin position="38"/>
        <end position="275"/>
    </location>
</feature>
<evidence type="ECO:0000313" key="4">
    <source>
        <dbReference type="Proteomes" id="UP000654482"/>
    </source>
</evidence>
<dbReference type="PANTHER" id="PTHR30570:SF1">
    <property type="entry name" value="PHOSPHATE-BINDING PROTEIN PSTS"/>
    <property type="match status" value="1"/>
</dbReference>
<comment type="caution">
    <text evidence="3">The sequence shown here is derived from an EMBL/GenBank/DDBJ whole genome shotgun (WGS) entry which is preliminary data.</text>
</comment>
<dbReference type="InterPro" id="IPR024370">
    <property type="entry name" value="PBP_domain"/>
</dbReference>
<sequence>MLKFNRIEQNLGTVVLLGAIASLSVSCQTNSTTPTATPSPETPTQEIKITGSGSTYPAMKKVAAAYETQETGTIVNFLPDSQSETAIAAVKDNLADLGSISKQLKDQDKNSEIVYQSVARDALMVATHPSVENVTNLTTEQLKAIYSGTILNWKEVGGPDATIVVLDRPEDESGKRLLRQHYLGKDQENTPEATILRHESDLITALQSTPYSIGASSLAYSITNELPVNPLSLDGVAPTQENVEAGKYPMVRHIGVVYRPLPSDATQDFLNFTFSTTGADTLNKAGFVPSRKDEG</sequence>
<dbReference type="SUPFAM" id="SSF53850">
    <property type="entry name" value="Periplasmic binding protein-like II"/>
    <property type="match status" value="1"/>
</dbReference>
<dbReference type="AlphaFoldDB" id="A0A8J7DZW8"/>
<dbReference type="EMBL" id="JADEWZ010000032">
    <property type="protein sequence ID" value="MBE9117886.1"/>
    <property type="molecule type" value="Genomic_DNA"/>
</dbReference>
<reference evidence="3" key="1">
    <citation type="submission" date="2020-10" db="EMBL/GenBank/DDBJ databases">
        <authorList>
            <person name="Castelo-Branco R."/>
            <person name="Eusebio N."/>
            <person name="Adriana R."/>
            <person name="Vieira A."/>
            <person name="Brugerolle De Fraissinette N."/>
            <person name="Rezende De Castro R."/>
            <person name="Schneider M.P."/>
            <person name="Vasconcelos V."/>
            <person name="Leao P.N."/>
        </authorList>
    </citation>
    <scope>NUCLEOTIDE SEQUENCE</scope>
    <source>
        <strain evidence="3">LEGE 07157</strain>
    </source>
</reference>
<organism evidence="3 4">
    <name type="scientific">Lusitaniella coriacea LEGE 07157</name>
    <dbReference type="NCBI Taxonomy" id="945747"/>
    <lineage>
        <taxon>Bacteria</taxon>
        <taxon>Bacillati</taxon>
        <taxon>Cyanobacteriota</taxon>
        <taxon>Cyanophyceae</taxon>
        <taxon>Spirulinales</taxon>
        <taxon>Lusitaniellaceae</taxon>
        <taxon>Lusitaniella</taxon>
    </lineage>
</organism>
<dbReference type="InterPro" id="IPR050811">
    <property type="entry name" value="Phosphate_ABC_transporter"/>
</dbReference>